<gene>
    <name evidence="2" type="ORF">BG006_003828</name>
</gene>
<protein>
    <submittedName>
        <fullName evidence="2">Uncharacterized protein</fullName>
    </submittedName>
</protein>
<organism evidence="2 3">
    <name type="scientific">Podila minutissima</name>
    <dbReference type="NCBI Taxonomy" id="64525"/>
    <lineage>
        <taxon>Eukaryota</taxon>
        <taxon>Fungi</taxon>
        <taxon>Fungi incertae sedis</taxon>
        <taxon>Mucoromycota</taxon>
        <taxon>Mortierellomycotina</taxon>
        <taxon>Mortierellomycetes</taxon>
        <taxon>Mortierellales</taxon>
        <taxon>Mortierellaceae</taxon>
        <taxon>Podila</taxon>
    </lineage>
</organism>
<sequence length="239" mass="27877">MDDLTVVAEGARVHIDMAWSREQRAAAQCEHDLRQQVRISAKTILTLSTQAKESTTHIARLREELAQIKKDHAQDLMRYRDDPEKARATIAVKEKALRELNNKKEHDEGELRTMLAETDEHAKNYLQRPCKRDHELNEALQKIKYLETGSHSHGHRVERNLVASQKQVQEHENTIVFLKTSLKHAEEAQASGREKAEWDSKRVQKLEAELEEVKKERDTMWRYWDGMLERTQDLAALVE</sequence>
<keyword evidence="3" id="KW-1185">Reference proteome</keyword>
<evidence type="ECO:0000313" key="2">
    <source>
        <dbReference type="EMBL" id="KAF9333290.1"/>
    </source>
</evidence>
<accession>A0A9P5SLW4</accession>
<reference evidence="2" key="1">
    <citation type="journal article" date="2020" name="Fungal Divers.">
        <title>Resolving the Mortierellaceae phylogeny through synthesis of multi-gene phylogenetics and phylogenomics.</title>
        <authorList>
            <person name="Vandepol N."/>
            <person name="Liber J."/>
            <person name="Desiro A."/>
            <person name="Na H."/>
            <person name="Kennedy M."/>
            <person name="Barry K."/>
            <person name="Grigoriev I.V."/>
            <person name="Miller A.N."/>
            <person name="O'Donnell K."/>
            <person name="Stajich J.E."/>
            <person name="Bonito G."/>
        </authorList>
    </citation>
    <scope>NUCLEOTIDE SEQUENCE</scope>
    <source>
        <strain evidence="2">NVP1</strain>
    </source>
</reference>
<comment type="caution">
    <text evidence="2">The sequence shown here is derived from an EMBL/GenBank/DDBJ whole genome shotgun (WGS) entry which is preliminary data.</text>
</comment>
<keyword evidence="1" id="KW-0175">Coiled coil</keyword>
<evidence type="ECO:0000313" key="3">
    <source>
        <dbReference type="Proteomes" id="UP000696485"/>
    </source>
</evidence>
<name>A0A9P5SLW4_9FUNG</name>
<dbReference type="AlphaFoldDB" id="A0A9P5SLW4"/>
<dbReference type="Proteomes" id="UP000696485">
    <property type="component" value="Unassembled WGS sequence"/>
</dbReference>
<feature type="coiled-coil region" evidence="1">
    <location>
        <begin position="51"/>
        <end position="117"/>
    </location>
</feature>
<dbReference type="EMBL" id="JAAAUY010000211">
    <property type="protein sequence ID" value="KAF9333290.1"/>
    <property type="molecule type" value="Genomic_DNA"/>
</dbReference>
<evidence type="ECO:0000256" key="1">
    <source>
        <dbReference type="SAM" id="Coils"/>
    </source>
</evidence>
<feature type="coiled-coil region" evidence="1">
    <location>
        <begin position="168"/>
        <end position="216"/>
    </location>
</feature>
<proteinExistence type="predicted"/>